<dbReference type="SUPFAM" id="SSF53098">
    <property type="entry name" value="Ribonuclease H-like"/>
    <property type="match status" value="1"/>
</dbReference>
<dbReference type="PANTHER" id="PTHR42648:SF28">
    <property type="entry name" value="TRANSPOSON-ENCODED PROTEIN WITH RIBONUCLEASE H-LIKE AND RETROVIRUS ZINC FINGER-LIKE DOMAINS"/>
    <property type="match status" value="1"/>
</dbReference>
<reference evidence="2" key="1">
    <citation type="submission" date="2018-05" db="EMBL/GenBank/DDBJ databases">
        <title>Draft genome of Mucuna pruriens seed.</title>
        <authorList>
            <person name="Nnadi N.E."/>
            <person name="Vos R."/>
            <person name="Hasami M.H."/>
            <person name="Devisetty U.K."/>
            <person name="Aguiy J.C."/>
        </authorList>
    </citation>
    <scope>NUCLEOTIDE SEQUENCE [LARGE SCALE GENOMIC DNA]</scope>
    <source>
        <strain evidence="2">JCA_2017</strain>
    </source>
</reference>
<dbReference type="OrthoDB" id="1750639at2759"/>
<proteinExistence type="predicted"/>
<sequence length="290" mass="33329">FSKHHRATFSPSNNKSLEPFDLIHSDVWGPASNSISGAKWFVSFIDDSIRVTWIFPMKHKYEVCQIFVDFFRLVKNQFNKSIKRLRSNNGIEFVNLEFSKFLKDNGVVHELTCVNTPQQNGVAERKNSHLLEVARTLLFQMSVTNVYWGEAVLNTTYLINRLPTRVLNGISQIKHMLSFFPSSPLMLSLPSRVFGCVAFVHSHDPHHGKLDPRAIKCVFIGYPSNKKGFKCYHPLSCRFFVSMDVTFHETQSYFGESYLEIEPVIESLPFPTQDVHVQVQEVTKPTLVLE</sequence>
<gene>
    <name evidence="2" type="ORF">CR513_08019</name>
</gene>
<dbReference type="PROSITE" id="PS50994">
    <property type="entry name" value="INTEGRASE"/>
    <property type="match status" value="1"/>
</dbReference>
<name>A0A371HYE9_MUCPR</name>
<evidence type="ECO:0000313" key="2">
    <source>
        <dbReference type="EMBL" id="RDY07811.1"/>
    </source>
</evidence>
<accession>A0A371HYE9</accession>
<dbReference type="Gene3D" id="3.30.420.10">
    <property type="entry name" value="Ribonuclease H-like superfamily/Ribonuclease H"/>
    <property type="match status" value="1"/>
</dbReference>
<dbReference type="GO" id="GO:0015074">
    <property type="term" value="P:DNA integration"/>
    <property type="evidence" value="ECO:0007669"/>
    <property type="project" value="InterPro"/>
</dbReference>
<comment type="caution">
    <text evidence="2">The sequence shown here is derived from an EMBL/GenBank/DDBJ whole genome shotgun (WGS) entry which is preliminary data.</text>
</comment>
<dbReference type="EMBL" id="QJKJ01001395">
    <property type="protein sequence ID" value="RDY07811.1"/>
    <property type="molecule type" value="Genomic_DNA"/>
</dbReference>
<dbReference type="PANTHER" id="PTHR42648">
    <property type="entry name" value="TRANSPOSASE, PUTATIVE-RELATED"/>
    <property type="match status" value="1"/>
</dbReference>
<dbReference type="InterPro" id="IPR057670">
    <property type="entry name" value="SH3_retrovirus"/>
</dbReference>
<dbReference type="GO" id="GO:0003676">
    <property type="term" value="F:nucleic acid binding"/>
    <property type="evidence" value="ECO:0007669"/>
    <property type="project" value="InterPro"/>
</dbReference>
<evidence type="ECO:0000259" key="1">
    <source>
        <dbReference type="PROSITE" id="PS50994"/>
    </source>
</evidence>
<evidence type="ECO:0000313" key="3">
    <source>
        <dbReference type="Proteomes" id="UP000257109"/>
    </source>
</evidence>
<dbReference type="InterPro" id="IPR039537">
    <property type="entry name" value="Retrotran_Ty1/copia-like"/>
</dbReference>
<dbReference type="InterPro" id="IPR012337">
    <property type="entry name" value="RNaseH-like_sf"/>
</dbReference>
<protein>
    <recommendedName>
        <fullName evidence="1">Integrase catalytic domain-containing protein</fullName>
    </recommendedName>
</protein>
<feature type="domain" description="Integrase catalytic" evidence="1">
    <location>
        <begin position="15"/>
        <end position="180"/>
    </location>
</feature>
<feature type="non-terminal residue" evidence="2">
    <location>
        <position position="1"/>
    </location>
</feature>
<dbReference type="InterPro" id="IPR036397">
    <property type="entry name" value="RNaseH_sf"/>
</dbReference>
<dbReference type="Proteomes" id="UP000257109">
    <property type="component" value="Unassembled WGS sequence"/>
</dbReference>
<dbReference type="STRING" id="157652.A0A371HYE9"/>
<organism evidence="2 3">
    <name type="scientific">Mucuna pruriens</name>
    <name type="common">Velvet bean</name>
    <name type="synonym">Dolichos pruriens</name>
    <dbReference type="NCBI Taxonomy" id="157652"/>
    <lineage>
        <taxon>Eukaryota</taxon>
        <taxon>Viridiplantae</taxon>
        <taxon>Streptophyta</taxon>
        <taxon>Embryophyta</taxon>
        <taxon>Tracheophyta</taxon>
        <taxon>Spermatophyta</taxon>
        <taxon>Magnoliopsida</taxon>
        <taxon>eudicotyledons</taxon>
        <taxon>Gunneridae</taxon>
        <taxon>Pentapetalae</taxon>
        <taxon>rosids</taxon>
        <taxon>fabids</taxon>
        <taxon>Fabales</taxon>
        <taxon>Fabaceae</taxon>
        <taxon>Papilionoideae</taxon>
        <taxon>50 kb inversion clade</taxon>
        <taxon>NPAAA clade</taxon>
        <taxon>indigoferoid/millettioid clade</taxon>
        <taxon>Phaseoleae</taxon>
        <taxon>Mucuna</taxon>
    </lineage>
</organism>
<dbReference type="AlphaFoldDB" id="A0A371HYE9"/>
<dbReference type="Pfam" id="PF25597">
    <property type="entry name" value="SH3_retrovirus"/>
    <property type="match status" value="1"/>
</dbReference>
<dbReference type="InterPro" id="IPR001584">
    <property type="entry name" value="Integrase_cat-core"/>
</dbReference>
<keyword evidence="3" id="KW-1185">Reference proteome</keyword>